<gene>
    <name evidence="1" type="ORF">MNBD_NITROSPINAE05-1183</name>
</gene>
<reference evidence="1" key="1">
    <citation type="submission" date="2018-06" db="EMBL/GenBank/DDBJ databases">
        <authorList>
            <person name="Zhirakovskaya E."/>
        </authorList>
    </citation>
    <scope>NUCLEOTIDE SEQUENCE</scope>
</reference>
<proteinExistence type="predicted"/>
<accession>A0A3B1CU24</accession>
<name>A0A3B1CU24_9ZZZZ</name>
<dbReference type="AlphaFoldDB" id="A0A3B1CU24"/>
<dbReference type="EMBL" id="UOGG01000177">
    <property type="protein sequence ID" value="VAX31882.1"/>
    <property type="molecule type" value="Genomic_DNA"/>
</dbReference>
<organism evidence="1">
    <name type="scientific">hydrothermal vent metagenome</name>
    <dbReference type="NCBI Taxonomy" id="652676"/>
    <lineage>
        <taxon>unclassified sequences</taxon>
        <taxon>metagenomes</taxon>
        <taxon>ecological metagenomes</taxon>
    </lineage>
</organism>
<sequence>MNRNSVNSNKTSIFYFSIFLAGMLGMVANPAFAKPGTPDMLTVESTVIKTPGLKRAAPSRVGAEPVSERMFAWFWDSDD</sequence>
<protein>
    <submittedName>
        <fullName evidence="1">Uncharacterized protein</fullName>
    </submittedName>
</protein>
<feature type="non-terminal residue" evidence="1">
    <location>
        <position position="79"/>
    </location>
</feature>
<evidence type="ECO:0000313" key="1">
    <source>
        <dbReference type="EMBL" id="VAX31882.1"/>
    </source>
</evidence>